<dbReference type="PANTHER" id="PTHR11136:SF0">
    <property type="entry name" value="DIHYDROFOLATE SYNTHETASE-RELATED"/>
    <property type="match status" value="1"/>
</dbReference>
<comment type="cofactor">
    <cofactor evidence="1">
        <name>Mg(2+)</name>
        <dbReference type="ChEBI" id="CHEBI:18420"/>
    </cofactor>
</comment>
<evidence type="ECO:0000313" key="21">
    <source>
        <dbReference type="EMBL" id="SNX71526.1"/>
    </source>
</evidence>
<keyword evidence="11 18" id="KW-0547">Nucleotide-binding</keyword>
<evidence type="ECO:0000256" key="6">
    <source>
        <dbReference type="ARBA" id="ARBA00013023"/>
    </source>
</evidence>
<dbReference type="FunFam" id="3.40.1190.10:FF:000004">
    <property type="entry name" value="Dihydrofolate synthase/folylpolyglutamate synthase"/>
    <property type="match status" value="1"/>
</dbReference>
<organism evidence="21 22">
    <name type="scientific">Bacillus oleivorans</name>
    <dbReference type="NCBI Taxonomy" id="1448271"/>
    <lineage>
        <taxon>Bacteria</taxon>
        <taxon>Bacillati</taxon>
        <taxon>Bacillota</taxon>
        <taxon>Bacilli</taxon>
        <taxon>Bacillales</taxon>
        <taxon>Bacillaceae</taxon>
        <taxon>Bacillus</taxon>
    </lineage>
</organism>
<evidence type="ECO:0000256" key="5">
    <source>
        <dbReference type="ARBA" id="ARBA00011245"/>
    </source>
</evidence>
<dbReference type="PROSITE" id="PS01011">
    <property type="entry name" value="FOLYLPOLYGLU_SYNT_1"/>
    <property type="match status" value="1"/>
</dbReference>
<evidence type="ECO:0000256" key="2">
    <source>
        <dbReference type="ARBA" id="ARBA00004799"/>
    </source>
</evidence>
<dbReference type="PANTHER" id="PTHR11136">
    <property type="entry name" value="FOLYLPOLYGLUTAMATE SYNTHASE-RELATED"/>
    <property type="match status" value="1"/>
</dbReference>
<comment type="pathway">
    <text evidence="3">Cofactor biosynthesis; tetrahydrofolylpolyglutamate biosynthesis.</text>
</comment>
<dbReference type="EMBL" id="OAOP01000005">
    <property type="protein sequence ID" value="SNX71526.1"/>
    <property type="molecule type" value="Genomic_DNA"/>
</dbReference>
<dbReference type="PROSITE" id="PS01012">
    <property type="entry name" value="FOLYLPOLYGLU_SYNT_2"/>
    <property type="match status" value="1"/>
</dbReference>
<dbReference type="InterPro" id="IPR013221">
    <property type="entry name" value="Mur_ligase_cen"/>
</dbReference>
<dbReference type="AlphaFoldDB" id="A0A285CWV9"/>
<evidence type="ECO:0000259" key="20">
    <source>
        <dbReference type="Pfam" id="PF08245"/>
    </source>
</evidence>
<dbReference type="InterPro" id="IPR001645">
    <property type="entry name" value="Folylpolyglutamate_synth"/>
</dbReference>
<dbReference type="NCBIfam" id="TIGR01499">
    <property type="entry name" value="folC"/>
    <property type="match status" value="1"/>
</dbReference>
<dbReference type="GO" id="GO:0005737">
    <property type="term" value="C:cytoplasm"/>
    <property type="evidence" value="ECO:0007669"/>
    <property type="project" value="TreeGrafter"/>
</dbReference>
<evidence type="ECO:0000256" key="9">
    <source>
        <dbReference type="ARBA" id="ARBA00022598"/>
    </source>
</evidence>
<keyword evidence="9 18" id="KW-0436">Ligase</keyword>
<evidence type="ECO:0000256" key="10">
    <source>
        <dbReference type="ARBA" id="ARBA00022723"/>
    </source>
</evidence>
<comment type="similarity">
    <text evidence="4 18">Belongs to the folylpolyglutamate synthase family.</text>
</comment>
<proteinExistence type="inferred from homology"/>
<evidence type="ECO:0000256" key="16">
    <source>
        <dbReference type="ARBA" id="ARBA00047493"/>
    </source>
</evidence>
<comment type="pathway">
    <text evidence="2">Cofactor biosynthesis; tetrahydrofolate biosynthesis; 7,8-dihydrofolate from 2-amino-4-hydroxy-6-hydroxymethyl-7,8-dihydropteridine diphosphate and 4-aminobenzoate: step 2/2.</text>
</comment>
<accession>A0A285CWV9</accession>
<dbReference type="EC" id="6.3.2.12" evidence="6"/>
<protein>
    <recommendedName>
        <fullName evidence="8">Dihydrofolate synthase/folylpolyglutamate synthase</fullName>
        <ecNumber evidence="6">6.3.2.12</ecNumber>
        <ecNumber evidence="7">6.3.2.17</ecNumber>
    </recommendedName>
    <alternativeName>
        <fullName evidence="15">Tetrahydrofolylpolyglutamate synthase</fullName>
    </alternativeName>
</protein>
<evidence type="ECO:0000256" key="12">
    <source>
        <dbReference type="ARBA" id="ARBA00022840"/>
    </source>
</evidence>
<comment type="catalytic activity">
    <reaction evidence="16">
        <text>(6S)-5,6,7,8-tetrahydrofolyl-(gamma-L-Glu)(n) + L-glutamate + ATP = (6S)-5,6,7,8-tetrahydrofolyl-(gamma-L-Glu)(n+1) + ADP + phosphate + H(+)</text>
        <dbReference type="Rhea" id="RHEA:10580"/>
        <dbReference type="Rhea" id="RHEA-COMP:14738"/>
        <dbReference type="Rhea" id="RHEA-COMP:14740"/>
        <dbReference type="ChEBI" id="CHEBI:15378"/>
        <dbReference type="ChEBI" id="CHEBI:29985"/>
        <dbReference type="ChEBI" id="CHEBI:30616"/>
        <dbReference type="ChEBI" id="CHEBI:43474"/>
        <dbReference type="ChEBI" id="CHEBI:141005"/>
        <dbReference type="ChEBI" id="CHEBI:456216"/>
        <dbReference type="EC" id="6.3.2.17"/>
    </reaction>
</comment>
<dbReference type="GO" id="GO:0008841">
    <property type="term" value="F:dihydrofolate synthase activity"/>
    <property type="evidence" value="ECO:0007669"/>
    <property type="project" value="UniProtKB-EC"/>
</dbReference>
<dbReference type="PIRSF" id="PIRSF001563">
    <property type="entry name" value="Folylpolyglu_synth"/>
    <property type="match status" value="1"/>
</dbReference>
<dbReference type="InterPro" id="IPR036615">
    <property type="entry name" value="Mur_ligase_C_dom_sf"/>
</dbReference>
<keyword evidence="10" id="KW-0479">Metal-binding</keyword>
<evidence type="ECO:0000256" key="1">
    <source>
        <dbReference type="ARBA" id="ARBA00001946"/>
    </source>
</evidence>
<dbReference type="Pfam" id="PF08245">
    <property type="entry name" value="Mur_ligase_M"/>
    <property type="match status" value="1"/>
</dbReference>
<dbReference type="SUPFAM" id="SSF53623">
    <property type="entry name" value="MurD-like peptide ligases, catalytic domain"/>
    <property type="match status" value="1"/>
</dbReference>
<keyword evidence="12 18" id="KW-0067">ATP-binding</keyword>
<evidence type="ECO:0000256" key="14">
    <source>
        <dbReference type="ARBA" id="ARBA00022909"/>
    </source>
</evidence>
<evidence type="ECO:0000313" key="22">
    <source>
        <dbReference type="Proteomes" id="UP000219546"/>
    </source>
</evidence>
<evidence type="ECO:0000256" key="7">
    <source>
        <dbReference type="ARBA" id="ARBA00013025"/>
    </source>
</evidence>
<name>A0A285CWV9_9BACI</name>
<keyword evidence="22" id="KW-1185">Reference proteome</keyword>
<dbReference type="GO" id="GO:0046872">
    <property type="term" value="F:metal ion binding"/>
    <property type="evidence" value="ECO:0007669"/>
    <property type="project" value="UniProtKB-KW"/>
</dbReference>
<evidence type="ECO:0000256" key="4">
    <source>
        <dbReference type="ARBA" id="ARBA00008276"/>
    </source>
</evidence>
<reference evidence="21 22" key="1">
    <citation type="submission" date="2017-08" db="EMBL/GenBank/DDBJ databases">
        <authorList>
            <person name="de Groot N.N."/>
        </authorList>
    </citation>
    <scope>NUCLEOTIDE SEQUENCE [LARGE SCALE GENOMIC DNA]</scope>
    <source>
        <strain evidence="21 22">JC228</strain>
    </source>
</reference>
<evidence type="ECO:0000256" key="18">
    <source>
        <dbReference type="PIRNR" id="PIRNR001563"/>
    </source>
</evidence>
<dbReference type="Gene3D" id="3.40.1190.10">
    <property type="entry name" value="Mur-like, catalytic domain"/>
    <property type="match status" value="1"/>
</dbReference>
<dbReference type="InterPro" id="IPR018109">
    <property type="entry name" value="Folylpolyglutamate_synth_CS"/>
</dbReference>
<dbReference type="GO" id="GO:0005524">
    <property type="term" value="F:ATP binding"/>
    <property type="evidence" value="ECO:0007669"/>
    <property type="project" value="UniProtKB-KW"/>
</dbReference>
<dbReference type="InterPro" id="IPR036565">
    <property type="entry name" value="Mur-like_cat_sf"/>
</dbReference>
<evidence type="ECO:0000256" key="13">
    <source>
        <dbReference type="ARBA" id="ARBA00022842"/>
    </source>
</evidence>
<evidence type="ECO:0000256" key="15">
    <source>
        <dbReference type="ARBA" id="ARBA00030592"/>
    </source>
</evidence>
<gene>
    <name evidence="21" type="ORF">SAMN05877753_105280</name>
</gene>
<evidence type="ECO:0000256" key="3">
    <source>
        <dbReference type="ARBA" id="ARBA00005150"/>
    </source>
</evidence>
<dbReference type="Pfam" id="PF02875">
    <property type="entry name" value="Mur_ligase_C"/>
    <property type="match status" value="1"/>
</dbReference>
<comment type="subunit">
    <text evidence="5">Monomer.</text>
</comment>
<keyword evidence="14" id="KW-0289">Folate biosynthesis</keyword>
<evidence type="ECO:0000256" key="17">
    <source>
        <dbReference type="ARBA" id="ARBA00049161"/>
    </source>
</evidence>
<evidence type="ECO:0000256" key="8">
    <source>
        <dbReference type="ARBA" id="ARBA00019357"/>
    </source>
</evidence>
<dbReference type="GO" id="GO:0046656">
    <property type="term" value="P:folic acid biosynthetic process"/>
    <property type="evidence" value="ECO:0007669"/>
    <property type="project" value="UniProtKB-KW"/>
</dbReference>
<dbReference type="GO" id="GO:0004326">
    <property type="term" value="F:tetrahydrofolylpolyglutamate synthase activity"/>
    <property type="evidence" value="ECO:0007669"/>
    <property type="project" value="UniProtKB-EC"/>
</dbReference>
<evidence type="ECO:0000259" key="19">
    <source>
        <dbReference type="Pfam" id="PF02875"/>
    </source>
</evidence>
<dbReference type="Proteomes" id="UP000219546">
    <property type="component" value="Unassembled WGS sequence"/>
</dbReference>
<dbReference type="EC" id="6.3.2.17" evidence="7"/>
<evidence type="ECO:0000256" key="11">
    <source>
        <dbReference type="ARBA" id="ARBA00022741"/>
    </source>
</evidence>
<comment type="catalytic activity">
    <reaction evidence="17">
        <text>7,8-dihydropteroate + L-glutamate + ATP = 7,8-dihydrofolate + ADP + phosphate + H(+)</text>
        <dbReference type="Rhea" id="RHEA:23584"/>
        <dbReference type="ChEBI" id="CHEBI:15378"/>
        <dbReference type="ChEBI" id="CHEBI:17839"/>
        <dbReference type="ChEBI" id="CHEBI:29985"/>
        <dbReference type="ChEBI" id="CHEBI:30616"/>
        <dbReference type="ChEBI" id="CHEBI:43474"/>
        <dbReference type="ChEBI" id="CHEBI:57451"/>
        <dbReference type="ChEBI" id="CHEBI:456216"/>
        <dbReference type="EC" id="6.3.2.12"/>
    </reaction>
</comment>
<dbReference type="InterPro" id="IPR004101">
    <property type="entry name" value="Mur_ligase_C"/>
</dbReference>
<sequence>MHYEEALAWIHGRLRLGMKPGLKRMEWLMNKMGHPERRIKFVHIGGTNGKGSTVTFVRSILQSAGYEVGTFTSPYIEQFNERISINGVPISDEEMVLLTEKIIPLANELEKTELGGPTEFEVITAMCLYYFGFVRPVDIVIMEVGLGGRFDSTNIIYPLVSVITNIGMDHVRILGDTISDIAKEKAGIIKNGIPVIIGEDKKEAVEKIEEAAIKKKAILYKLGTQFVISNYESIDEGERFTLETPYHTYRELITGLKGTYQVRNAALAVMTAEYIKTYFSFQIESGHVYEGLKNAYWPGRFETILEQPTIIVDGAHNREGIEALTETLKTRYPNNRIKVLFAGLNDKPLQPMLSLLNEVANSLYVTSFDFPRAASANELKAALPNRSVYVAEDWKAWIDREKEHMDDQEILIVTGSLYFISEVKKYFK</sequence>
<dbReference type="Gene3D" id="3.90.190.20">
    <property type="entry name" value="Mur ligase, C-terminal domain"/>
    <property type="match status" value="1"/>
</dbReference>
<feature type="domain" description="Mur ligase C-terminal" evidence="19">
    <location>
        <begin position="299"/>
        <end position="416"/>
    </location>
</feature>
<dbReference type="SUPFAM" id="SSF53244">
    <property type="entry name" value="MurD-like peptide ligases, peptide-binding domain"/>
    <property type="match status" value="1"/>
</dbReference>
<feature type="domain" description="Mur ligase central" evidence="20">
    <location>
        <begin position="137"/>
        <end position="271"/>
    </location>
</feature>
<keyword evidence="13" id="KW-0460">Magnesium</keyword>